<comment type="caution">
    <text evidence="3">The sequence shown here is derived from an EMBL/GenBank/DDBJ whole genome shotgun (WGS) entry which is preliminary data.</text>
</comment>
<dbReference type="GO" id="GO:0008270">
    <property type="term" value="F:zinc ion binding"/>
    <property type="evidence" value="ECO:0007669"/>
    <property type="project" value="UniProtKB-KW"/>
</dbReference>
<dbReference type="OrthoDB" id="9823244at2"/>
<sequence length="177" mass="18728">MQTVIQTAMRTHFGQLAAAITMAAPIPALHTSAALLLARCDEIVPSSCAPTSITATALKPIPPSSPLATLLQSKTTADDRWCFRVQQALLIAGDCSRRQLYDAVVLVLSQQVTRSDATTFTVQGSKAYTVTLANGIDHIEGFTCQCKGFWSHGGGQLCKHVLAAALIALDSEEALAC</sequence>
<gene>
    <name evidence="3" type="ORF">SE18_10800</name>
</gene>
<evidence type="ECO:0000256" key="1">
    <source>
        <dbReference type="PROSITE-ProRule" id="PRU00325"/>
    </source>
</evidence>
<name>A0A0P6YUS5_9CHLR</name>
<feature type="domain" description="SWIM-type" evidence="2">
    <location>
        <begin position="128"/>
        <end position="169"/>
    </location>
</feature>
<dbReference type="RefSeq" id="WP_054534464.1">
    <property type="nucleotide sequence ID" value="NZ_LGKP01000018.1"/>
</dbReference>
<organism evidence="3 4">
    <name type="scientific">Herpetosiphon geysericola</name>
    <dbReference type="NCBI Taxonomy" id="70996"/>
    <lineage>
        <taxon>Bacteria</taxon>
        <taxon>Bacillati</taxon>
        <taxon>Chloroflexota</taxon>
        <taxon>Chloroflexia</taxon>
        <taxon>Herpetosiphonales</taxon>
        <taxon>Herpetosiphonaceae</taxon>
        <taxon>Herpetosiphon</taxon>
    </lineage>
</organism>
<proteinExistence type="predicted"/>
<accession>A0A0P6YUS5</accession>
<dbReference type="InterPro" id="IPR007527">
    <property type="entry name" value="Znf_SWIM"/>
</dbReference>
<keyword evidence="1" id="KW-0479">Metal-binding</keyword>
<evidence type="ECO:0000313" key="4">
    <source>
        <dbReference type="Proteomes" id="UP000050277"/>
    </source>
</evidence>
<dbReference type="EMBL" id="LGKP01000018">
    <property type="protein sequence ID" value="KPL87545.1"/>
    <property type="molecule type" value="Genomic_DNA"/>
</dbReference>
<dbReference type="AlphaFoldDB" id="A0A0P6YUS5"/>
<keyword evidence="1" id="KW-0862">Zinc</keyword>
<keyword evidence="4" id="KW-1185">Reference proteome</keyword>
<dbReference type="Proteomes" id="UP000050277">
    <property type="component" value="Unassembled WGS sequence"/>
</dbReference>
<keyword evidence="1" id="KW-0863">Zinc-finger</keyword>
<evidence type="ECO:0000259" key="2">
    <source>
        <dbReference type="PROSITE" id="PS50966"/>
    </source>
</evidence>
<evidence type="ECO:0000313" key="3">
    <source>
        <dbReference type="EMBL" id="KPL87545.1"/>
    </source>
</evidence>
<dbReference type="Pfam" id="PF04434">
    <property type="entry name" value="SWIM"/>
    <property type="match status" value="1"/>
</dbReference>
<protein>
    <recommendedName>
        <fullName evidence="2">SWIM-type domain-containing protein</fullName>
    </recommendedName>
</protein>
<dbReference type="PROSITE" id="PS50966">
    <property type="entry name" value="ZF_SWIM"/>
    <property type="match status" value="1"/>
</dbReference>
<reference evidence="3 4" key="1">
    <citation type="submission" date="2015-07" db="EMBL/GenBank/DDBJ databases">
        <title>Whole genome sequence of Herpetosiphon geysericola DSM 7119.</title>
        <authorList>
            <person name="Hemp J."/>
            <person name="Ward L.M."/>
            <person name="Pace L.A."/>
            <person name="Fischer W.W."/>
        </authorList>
    </citation>
    <scope>NUCLEOTIDE SEQUENCE [LARGE SCALE GENOMIC DNA]</scope>
    <source>
        <strain evidence="3 4">DSM 7119</strain>
    </source>
</reference>